<dbReference type="PANTHER" id="PTHR12243:SF67">
    <property type="entry name" value="COREPRESSOR OF PANGOLIN, ISOFORM A-RELATED"/>
    <property type="match status" value="1"/>
</dbReference>
<dbReference type="PANTHER" id="PTHR12243">
    <property type="entry name" value="MADF DOMAIN TRANSCRIPTION FACTOR"/>
    <property type="match status" value="1"/>
</dbReference>
<organism evidence="5 6">
    <name type="scientific">Chrysodeixis includens</name>
    <name type="common">Soybean looper</name>
    <name type="synonym">Pseudoplusia includens</name>
    <dbReference type="NCBI Taxonomy" id="689277"/>
    <lineage>
        <taxon>Eukaryota</taxon>
        <taxon>Metazoa</taxon>
        <taxon>Ecdysozoa</taxon>
        <taxon>Arthropoda</taxon>
        <taxon>Hexapoda</taxon>
        <taxon>Insecta</taxon>
        <taxon>Pterygota</taxon>
        <taxon>Neoptera</taxon>
        <taxon>Endopterygota</taxon>
        <taxon>Lepidoptera</taxon>
        <taxon>Glossata</taxon>
        <taxon>Ditrysia</taxon>
        <taxon>Noctuoidea</taxon>
        <taxon>Noctuidae</taxon>
        <taxon>Plusiinae</taxon>
        <taxon>Chrysodeixis</taxon>
    </lineage>
</organism>
<dbReference type="Proteomes" id="UP001154114">
    <property type="component" value="Chromosome 16"/>
</dbReference>
<evidence type="ECO:0000313" key="5">
    <source>
        <dbReference type="EMBL" id="CAH0588203.1"/>
    </source>
</evidence>
<feature type="domain" description="BESS" evidence="4">
    <location>
        <begin position="211"/>
        <end position="250"/>
    </location>
</feature>
<dbReference type="AlphaFoldDB" id="A0A9P0FQX5"/>
<evidence type="ECO:0000256" key="2">
    <source>
        <dbReference type="SAM" id="MobiDB-lite"/>
    </source>
</evidence>
<dbReference type="PROSITE" id="PS51029">
    <property type="entry name" value="MADF"/>
    <property type="match status" value="1"/>
</dbReference>
<evidence type="ECO:0000259" key="4">
    <source>
        <dbReference type="PROSITE" id="PS51031"/>
    </source>
</evidence>
<dbReference type="EMBL" id="LR824019">
    <property type="protein sequence ID" value="CAH0588203.1"/>
    <property type="molecule type" value="Genomic_DNA"/>
</dbReference>
<dbReference type="InterPro" id="IPR039353">
    <property type="entry name" value="TF_Adf1"/>
</dbReference>
<evidence type="ECO:0000313" key="6">
    <source>
        <dbReference type="Proteomes" id="UP001154114"/>
    </source>
</evidence>
<proteinExistence type="predicted"/>
<name>A0A9P0FQX5_CHRIL</name>
<dbReference type="PROSITE" id="PS51031">
    <property type="entry name" value="BESS"/>
    <property type="match status" value="1"/>
</dbReference>
<dbReference type="SMART" id="SM00595">
    <property type="entry name" value="MADF"/>
    <property type="match status" value="1"/>
</dbReference>
<gene>
    <name evidence="5" type="ORF">CINC_LOCUS4003</name>
</gene>
<keyword evidence="1" id="KW-0539">Nucleus</keyword>
<feature type="domain" description="MADF" evidence="3">
    <location>
        <begin position="63"/>
        <end position="155"/>
    </location>
</feature>
<evidence type="ECO:0008006" key="7">
    <source>
        <dbReference type="Google" id="ProtNLM"/>
    </source>
</evidence>
<dbReference type="InterPro" id="IPR006578">
    <property type="entry name" value="MADF-dom"/>
</dbReference>
<sequence>MNCLGFRWSEPIRIRTIPYESILRALRPACAMRVVGRVRACSDDAATTRGAAGLPAKKMDVTKFISLVYANRCLWDQNDATYLLRDHQFKAWRQIAEEIGTPIPDLKRKWRGLRDTFVKELRKLKSNQGDPETDVKPESKWAYFKNLLFLYNTINRKDLKGLDIEFVPGQGEQVPERAKRKRRRRSSSNEFDKNLLEMEHEKFRLYQQNVNDPDAQFLMSLLPFLKDVPRHRKLHVRTKLHEVLINEESAFASGADLEEQDDSSASGSSDS</sequence>
<reference evidence="5" key="1">
    <citation type="submission" date="2021-12" db="EMBL/GenBank/DDBJ databases">
        <authorList>
            <person name="King R."/>
        </authorList>
    </citation>
    <scope>NUCLEOTIDE SEQUENCE</scope>
</reference>
<dbReference type="InterPro" id="IPR004210">
    <property type="entry name" value="BESS_motif"/>
</dbReference>
<dbReference type="Pfam" id="PF02944">
    <property type="entry name" value="BESS"/>
    <property type="match status" value="1"/>
</dbReference>
<evidence type="ECO:0000259" key="3">
    <source>
        <dbReference type="PROSITE" id="PS51029"/>
    </source>
</evidence>
<feature type="region of interest" description="Disordered" evidence="2">
    <location>
        <begin position="251"/>
        <end position="271"/>
    </location>
</feature>
<comment type="subcellular location">
    <subcellularLocation>
        <location evidence="1">Nucleus</location>
    </subcellularLocation>
</comment>
<dbReference type="Pfam" id="PF10545">
    <property type="entry name" value="MADF_DNA_bdg"/>
    <property type="match status" value="1"/>
</dbReference>
<dbReference type="GO" id="GO:0003677">
    <property type="term" value="F:DNA binding"/>
    <property type="evidence" value="ECO:0007669"/>
    <property type="project" value="InterPro"/>
</dbReference>
<accession>A0A9P0FQX5</accession>
<dbReference type="OrthoDB" id="6487365at2759"/>
<dbReference type="GO" id="GO:0005634">
    <property type="term" value="C:nucleus"/>
    <property type="evidence" value="ECO:0007669"/>
    <property type="project" value="UniProtKB-SubCell"/>
</dbReference>
<keyword evidence="6" id="KW-1185">Reference proteome</keyword>
<evidence type="ECO:0000256" key="1">
    <source>
        <dbReference type="PROSITE-ProRule" id="PRU00371"/>
    </source>
</evidence>
<protein>
    <recommendedName>
        <fullName evidence="7">MADF domain-containing protein</fullName>
    </recommendedName>
</protein>